<dbReference type="PANTHER" id="PTHR39327:SF1">
    <property type="entry name" value="BLR5470 PROTEIN"/>
    <property type="match status" value="1"/>
</dbReference>
<evidence type="ECO:0000256" key="1">
    <source>
        <dbReference type="SAM" id="SignalP"/>
    </source>
</evidence>
<proteinExistence type="predicted"/>
<dbReference type="AlphaFoldDB" id="A0A1V9VCN2"/>
<accession>A0A1V9VCN2</accession>
<feature type="chain" id="PRO_5012551502" description="Transglutaminase-like cysteine peptidase" evidence="1">
    <location>
        <begin position="21"/>
        <end position="234"/>
    </location>
</feature>
<dbReference type="EMBL" id="LNTC01000045">
    <property type="protein sequence ID" value="OQR41568.1"/>
    <property type="molecule type" value="Genomic_DNA"/>
</dbReference>
<organism evidence="2 3">
    <name type="scientific">Aliarcobacter cryaerophilus</name>
    <dbReference type="NCBI Taxonomy" id="28198"/>
    <lineage>
        <taxon>Bacteria</taxon>
        <taxon>Pseudomonadati</taxon>
        <taxon>Campylobacterota</taxon>
        <taxon>Epsilonproteobacteria</taxon>
        <taxon>Campylobacterales</taxon>
        <taxon>Arcobacteraceae</taxon>
        <taxon>Aliarcobacter</taxon>
    </lineage>
</organism>
<sequence length="234" mass="27319">MRKLIFLTILSSLFFTNSFAYQFALNSKDKNLINNSKQKSAILKRLEKYSEFKNETKNLDINKKLGKVNFFINKTLPEFDTQSVGIDDYWMTPKEFFIKGFGDCEDYAIAKYFTLLELGVKKESLYLAVVNVKASAGTHMVLLYVENKNSSPLVLDNLSFRVLPFSKRDDLTPVVAFNELNAYEFTKDKFTQLVTIDWQNNNKWDRVLNRVYNKYLTNIDSIRYNSLAVYMIEC</sequence>
<reference evidence="2 3" key="1">
    <citation type="submission" date="2017-04" db="EMBL/GenBank/DDBJ databases">
        <title>Accumulation and expression of multiple antibiotic resistance genes in Arcobacter cryaerophilus that thrives in sewage.</title>
        <authorList>
            <person name="Millar J.A."/>
            <person name="Raghavan R."/>
        </authorList>
    </citation>
    <scope>NUCLEOTIDE SEQUENCE [LARGE SCALE GENOMIC DNA]</scope>
    <source>
        <strain evidence="2 3">AZT-1</strain>
    </source>
</reference>
<evidence type="ECO:0000313" key="2">
    <source>
        <dbReference type="EMBL" id="OQR41568.1"/>
    </source>
</evidence>
<evidence type="ECO:0008006" key="4">
    <source>
        <dbReference type="Google" id="ProtNLM"/>
    </source>
</evidence>
<dbReference type="Pfam" id="PF06035">
    <property type="entry name" value="Peptidase_C93"/>
    <property type="match status" value="1"/>
</dbReference>
<evidence type="ECO:0000313" key="3">
    <source>
        <dbReference type="Proteomes" id="UP000192599"/>
    </source>
</evidence>
<gene>
    <name evidence="2" type="ORF">AS859_04955</name>
</gene>
<comment type="caution">
    <text evidence="2">The sequence shown here is derived from an EMBL/GenBank/DDBJ whole genome shotgun (WGS) entry which is preliminary data.</text>
</comment>
<name>A0A1V9VCN2_9BACT</name>
<dbReference type="Gene3D" id="3.10.620.30">
    <property type="match status" value="1"/>
</dbReference>
<feature type="signal peptide" evidence="1">
    <location>
        <begin position="1"/>
        <end position="20"/>
    </location>
</feature>
<protein>
    <recommendedName>
        <fullName evidence="4">Transglutaminase-like cysteine peptidase</fullName>
    </recommendedName>
</protein>
<dbReference type="InterPro" id="IPR010319">
    <property type="entry name" value="Transglutaminase-like_Cys_pept"/>
</dbReference>
<dbReference type="Proteomes" id="UP000192599">
    <property type="component" value="Unassembled WGS sequence"/>
</dbReference>
<keyword evidence="1" id="KW-0732">Signal</keyword>
<dbReference type="PANTHER" id="PTHR39327">
    <property type="match status" value="1"/>
</dbReference>